<dbReference type="InterPro" id="IPR006913">
    <property type="entry name" value="CENP-V/GFA"/>
</dbReference>
<dbReference type="Pfam" id="PF04828">
    <property type="entry name" value="GFA"/>
    <property type="match status" value="1"/>
</dbReference>
<dbReference type="InterPro" id="IPR011057">
    <property type="entry name" value="Mss4-like_sf"/>
</dbReference>
<evidence type="ECO:0000313" key="7">
    <source>
        <dbReference type="Proteomes" id="UP001526246"/>
    </source>
</evidence>
<proteinExistence type="inferred from homology"/>
<feature type="domain" description="CENP-V/GFA" evidence="5">
    <location>
        <begin position="5"/>
        <end position="115"/>
    </location>
</feature>
<organism evidence="6 7">
    <name type="scientific">Sphingomonas arvum</name>
    <dbReference type="NCBI Taxonomy" id="2992113"/>
    <lineage>
        <taxon>Bacteria</taxon>
        <taxon>Pseudomonadati</taxon>
        <taxon>Pseudomonadota</taxon>
        <taxon>Alphaproteobacteria</taxon>
        <taxon>Sphingomonadales</taxon>
        <taxon>Sphingomonadaceae</taxon>
        <taxon>Sphingomonas</taxon>
    </lineage>
</organism>
<evidence type="ECO:0000256" key="3">
    <source>
        <dbReference type="ARBA" id="ARBA00022833"/>
    </source>
</evidence>
<gene>
    <name evidence="6" type="ORF">OMW55_00515</name>
</gene>
<keyword evidence="4" id="KW-0456">Lyase</keyword>
<dbReference type="PANTHER" id="PTHR33337:SF40">
    <property type="entry name" value="CENP-V_GFA DOMAIN-CONTAINING PROTEIN-RELATED"/>
    <property type="match status" value="1"/>
</dbReference>
<keyword evidence="7" id="KW-1185">Reference proteome</keyword>
<dbReference type="Gene3D" id="3.90.1590.10">
    <property type="entry name" value="glutathione-dependent formaldehyde- activating enzyme (gfa)"/>
    <property type="match status" value="1"/>
</dbReference>
<dbReference type="RefSeq" id="WP_264880051.1">
    <property type="nucleotide sequence ID" value="NZ_JAPDOB010000001.1"/>
</dbReference>
<reference evidence="6 7" key="1">
    <citation type="submission" date="2022-10" db="EMBL/GenBank/DDBJ databases">
        <title>Sphingomonas sp.</title>
        <authorList>
            <person name="Jin C."/>
        </authorList>
    </citation>
    <scope>NUCLEOTIDE SEQUENCE [LARGE SCALE GENOMIC DNA]</scope>
    <source>
        <strain evidence="6 7">BN140010</strain>
    </source>
</reference>
<keyword evidence="3" id="KW-0862">Zinc</keyword>
<dbReference type="PANTHER" id="PTHR33337">
    <property type="entry name" value="GFA DOMAIN-CONTAINING PROTEIN"/>
    <property type="match status" value="1"/>
</dbReference>
<dbReference type="EMBL" id="JAPDOB010000001">
    <property type="protein sequence ID" value="MCW3796293.1"/>
    <property type="molecule type" value="Genomic_DNA"/>
</dbReference>
<evidence type="ECO:0000256" key="1">
    <source>
        <dbReference type="ARBA" id="ARBA00005495"/>
    </source>
</evidence>
<dbReference type="Proteomes" id="UP001526246">
    <property type="component" value="Unassembled WGS sequence"/>
</dbReference>
<evidence type="ECO:0000256" key="2">
    <source>
        <dbReference type="ARBA" id="ARBA00022723"/>
    </source>
</evidence>
<protein>
    <submittedName>
        <fullName evidence="6">GFA family protein</fullName>
    </submittedName>
</protein>
<keyword evidence="2" id="KW-0479">Metal-binding</keyword>
<evidence type="ECO:0000259" key="5">
    <source>
        <dbReference type="PROSITE" id="PS51891"/>
    </source>
</evidence>
<evidence type="ECO:0000256" key="4">
    <source>
        <dbReference type="ARBA" id="ARBA00023239"/>
    </source>
</evidence>
<comment type="caution">
    <text evidence="6">The sequence shown here is derived from an EMBL/GenBank/DDBJ whole genome shotgun (WGS) entry which is preliminary data.</text>
</comment>
<sequence length="133" mass="14215">MATTRIAACACGQLRVACTGDPVRVSVCHCLDCQKRSGSSFAAQARWQVADVAITGISHHLDRPGENGTMRFHFCPDCGGGLYYLPAGDPNGLVAVAVGGFADPSFPQPDYSVYEGRKHRWVAITGDGIDHYD</sequence>
<dbReference type="SUPFAM" id="SSF51316">
    <property type="entry name" value="Mss4-like"/>
    <property type="match status" value="1"/>
</dbReference>
<dbReference type="PROSITE" id="PS51891">
    <property type="entry name" value="CENP_V_GFA"/>
    <property type="match status" value="1"/>
</dbReference>
<evidence type="ECO:0000313" key="6">
    <source>
        <dbReference type="EMBL" id="MCW3796293.1"/>
    </source>
</evidence>
<accession>A0ABT3JB42</accession>
<name>A0ABT3JB42_9SPHN</name>
<comment type="similarity">
    <text evidence="1">Belongs to the Gfa family.</text>
</comment>